<dbReference type="STRING" id="1121001.SAMN02745857_01491"/>
<name>A0A1W1XFU9_9NEIS</name>
<organism evidence="1 2">
    <name type="scientific">Andreprevotia lacus DSM 23236</name>
    <dbReference type="NCBI Taxonomy" id="1121001"/>
    <lineage>
        <taxon>Bacteria</taxon>
        <taxon>Pseudomonadati</taxon>
        <taxon>Pseudomonadota</taxon>
        <taxon>Betaproteobacteria</taxon>
        <taxon>Neisseriales</taxon>
        <taxon>Chitinibacteraceae</taxon>
        <taxon>Andreprevotia</taxon>
    </lineage>
</organism>
<dbReference type="Proteomes" id="UP000192761">
    <property type="component" value="Unassembled WGS sequence"/>
</dbReference>
<dbReference type="Pfam" id="PF05947">
    <property type="entry name" value="T6SS_TssF"/>
    <property type="match status" value="1"/>
</dbReference>
<dbReference type="EMBL" id="FWXD01000007">
    <property type="protein sequence ID" value="SMC22853.1"/>
    <property type="molecule type" value="Genomic_DNA"/>
</dbReference>
<evidence type="ECO:0000313" key="2">
    <source>
        <dbReference type="Proteomes" id="UP000192761"/>
    </source>
</evidence>
<evidence type="ECO:0000313" key="1">
    <source>
        <dbReference type="EMBL" id="SMC22853.1"/>
    </source>
</evidence>
<dbReference type="OrthoDB" id="9763676at2"/>
<gene>
    <name evidence="1" type="ORF">SAMN02745857_01491</name>
</gene>
<dbReference type="PANTHER" id="PTHR35370:SF1">
    <property type="entry name" value="TYPE VI SECRETION SYSTEM COMPONENT TSSF1"/>
    <property type="match status" value="1"/>
</dbReference>
<accession>A0A1W1XFU9</accession>
<dbReference type="NCBIfam" id="TIGR03359">
    <property type="entry name" value="VI_chp_6"/>
    <property type="match status" value="1"/>
</dbReference>
<keyword evidence="2" id="KW-1185">Reference proteome</keyword>
<reference evidence="1 2" key="1">
    <citation type="submission" date="2017-04" db="EMBL/GenBank/DDBJ databases">
        <authorList>
            <person name="Afonso C.L."/>
            <person name="Miller P.J."/>
            <person name="Scott M.A."/>
            <person name="Spackman E."/>
            <person name="Goraichik I."/>
            <person name="Dimitrov K.M."/>
            <person name="Suarez D.L."/>
            <person name="Swayne D.E."/>
        </authorList>
    </citation>
    <scope>NUCLEOTIDE SEQUENCE [LARGE SCALE GENOMIC DNA]</scope>
    <source>
        <strain evidence="1 2">DSM 23236</strain>
    </source>
</reference>
<dbReference type="RefSeq" id="WP_084090159.1">
    <property type="nucleotide sequence ID" value="NZ_FWXD01000007.1"/>
</dbReference>
<dbReference type="AlphaFoldDB" id="A0A1W1XFU9"/>
<dbReference type="PANTHER" id="PTHR35370">
    <property type="entry name" value="CYTOPLASMIC PROTEIN-RELATED-RELATED"/>
    <property type="match status" value="1"/>
</dbReference>
<proteinExistence type="predicted"/>
<protein>
    <submittedName>
        <fullName evidence="1">Type VI secretion system protein ImpG</fullName>
    </submittedName>
</protein>
<sequence length="613" mass="69143">MQNELLPYYNRELASLRQLGREFASQFPKVAGRLLLEEGVSEDPHVERLIESFAFLTARIHHKLDDEFPEITDALLGVLYPHYLRPIPSMSVAQFTIDPTKMNLSSKLAIPRHSQLLSRRVNDMPCRFRTAYPVELWPVTVADARFEPIQRADFALRREDAAAIVRIRIQAHPGQFLNDMGIDKLRFFLQGESPVMHALYELLFNNVHKTTIYAGGNEVRLPADAIRPVGFEEDEGLLDYDKRSSIAYRLLQEYFVFPDKFMFFDVVGLAAAPLPPACRDMEIAIYISEFERAERLAKLADTINADTFRLGCAPIVNLFRQSAEPLQITHLKTEYQVIPDIRRPWGMEVYSVNSVRKLVQGEGRAEIVEYQPFFGLHHANEADAQQTFWLATRRPGARADDPGSDVYLSLVDLDFDPNLPATEALSIEISCTNRELPGLLPFGGEQGDFEIEGGSPVSRIHCLRKPTATQRPAMGRSAMWRLISHLSLNQLSIADGESESTEAFRELLGLYNFANSAATRKQIMGIRKVSSKPTMAKIASGHQAAFVRGIAVELELDEEQFEGAGVYLLSCVLERFLGLYGSINSFTRLTVKTQQREKPMRTWPPRAGKAVLA</sequence>
<dbReference type="PIRSF" id="PIRSF028304">
    <property type="entry name" value="UCP028304"/>
    <property type="match status" value="1"/>
</dbReference>
<dbReference type="InterPro" id="IPR010272">
    <property type="entry name" value="T6SS_TssF"/>
</dbReference>